<dbReference type="Proteomes" id="UP000831485">
    <property type="component" value="Chromosome"/>
</dbReference>
<dbReference type="SMART" id="SM01321">
    <property type="entry name" value="Y1_Tnp"/>
    <property type="match status" value="1"/>
</dbReference>
<evidence type="ECO:0000259" key="1">
    <source>
        <dbReference type="SMART" id="SM01321"/>
    </source>
</evidence>
<evidence type="ECO:0000313" key="3">
    <source>
        <dbReference type="Proteomes" id="UP000831485"/>
    </source>
</evidence>
<dbReference type="Pfam" id="PF01797">
    <property type="entry name" value="Y1_Tnp"/>
    <property type="match status" value="1"/>
</dbReference>
<dbReference type="InterPro" id="IPR002686">
    <property type="entry name" value="Transposase_17"/>
</dbReference>
<name>A0ABY4LKU5_9BACT</name>
<keyword evidence="3" id="KW-1185">Reference proteome</keyword>
<dbReference type="PANTHER" id="PTHR34322">
    <property type="entry name" value="TRANSPOSASE, Y1_TNP DOMAIN-CONTAINING"/>
    <property type="match status" value="1"/>
</dbReference>
<feature type="domain" description="Transposase IS200-like" evidence="1">
    <location>
        <begin position="2"/>
        <end position="107"/>
    </location>
</feature>
<reference evidence="2" key="1">
    <citation type="submission" date="2022-04" db="EMBL/GenBank/DDBJ databases">
        <authorList>
            <person name="Liu G."/>
        </authorList>
    </citation>
    <scope>NUCLEOTIDE SEQUENCE</scope>
    <source>
        <strain evidence="2">RG22</strain>
    </source>
</reference>
<dbReference type="RefSeq" id="WP_246405070.1">
    <property type="nucleotide sequence ID" value="NZ_BLXY01000029.1"/>
</dbReference>
<dbReference type="EMBL" id="CP096574">
    <property type="protein sequence ID" value="UPU38344.1"/>
    <property type="molecule type" value="Genomic_DNA"/>
</dbReference>
<gene>
    <name evidence="2" type="ORF">M1B72_00995</name>
</gene>
<sequence length="192" mass="22274">MVRGIEKCDIFIDDKDRHSFLDRLSTLLIKTNTACLAWVLMTNHLHLLLRPQRVKLSSFMRRLLTGYAVTFNKRHHRVGHLFQNRYKSIVCEEEPYLLELVRYIHLNPLRAGLVDDVEDLLGYPWSGHCVLMGRRQLNGQATMEVLSYFGETPKMAMSRYESFVKDAAPGRQGDAHEIMRFSASFSIWGARC</sequence>
<proteinExistence type="predicted"/>
<dbReference type="InterPro" id="IPR036515">
    <property type="entry name" value="Transposase_17_sf"/>
</dbReference>
<evidence type="ECO:0000313" key="2">
    <source>
        <dbReference type="EMBL" id="UPU38344.1"/>
    </source>
</evidence>
<protein>
    <submittedName>
        <fullName evidence="2">Transposase</fullName>
    </submittedName>
</protein>
<organism evidence="2 3">
    <name type="scientific">Geomonas paludis</name>
    <dbReference type="NCBI Taxonomy" id="2740185"/>
    <lineage>
        <taxon>Bacteria</taxon>
        <taxon>Pseudomonadati</taxon>
        <taxon>Thermodesulfobacteriota</taxon>
        <taxon>Desulfuromonadia</taxon>
        <taxon>Geobacterales</taxon>
        <taxon>Geobacteraceae</taxon>
        <taxon>Geomonas</taxon>
    </lineage>
</organism>
<dbReference type="PANTHER" id="PTHR34322:SF2">
    <property type="entry name" value="TRANSPOSASE IS200-LIKE DOMAIN-CONTAINING PROTEIN"/>
    <property type="match status" value="1"/>
</dbReference>
<dbReference type="Gene3D" id="3.30.70.1290">
    <property type="entry name" value="Transposase IS200-like"/>
    <property type="match status" value="1"/>
</dbReference>
<accession>A0ABY4LKU5</accession>
<dbReference type="SUPFAM" id="SSF143422">
    <property type="entry name" value="Transposase IS200-like"/>
    <property type="match status" value="1"/>
</dbReference>